<accession>A0A9X0QGI3</accession>
<evidence type="ECO:0000256" key="3">
    <source>
        <dbReference type="ARBA" id="ARBA00022679"/>
    </source>
</evidence>
<evidence type="ECO:0000256" key="2">
    <source>
        <dbReference type="ARBA" id="ARBA00022676"/>
    </source>
</evidence>
<keyword evidence="3" id="KW-0808">Transferase</keyword>
<dbReference type="EMBL" id="JACHEB010000008">
    <property type="protein sequence ID" value="MBB5329945.1"/>
    <property type="molecule type" value="Genomic_DNA"/>
</dbReference>
<dbReference type="Proteomes" id="UP000535182">
    <property type="component" value="Unassembled WGS sequence"/>
</dbReference>
<dbReference type="GO" id="GO:0016757">
    <property type="term" value="F:glycosyltransferase activity"/>
    <property type="evidence" value="ECO:0007669"/>
    <property type="project" value="UniProtKB-KW"/>
</dbReference>
<dbReference type="InterPro" id="IPR001173">
    <property type="entry name" value="Glyco_trans_2-like"/>
</dbReference>
<keyword evidence="6" id="KW-1185">Reference proteome</keyword>
<gene>
    <name evidence="5" type="ORF">HDF14_003574</name>
</gene>
<proteinExistence type="inferred from homology"/>
<dbReference type="InterPro" id="IPR050834">
    <property type="entry name" value="Glycosyltransf_2"/>
</dbReference>
<dbReference type="SUPFAM" id="SSF53448">
    <property type="entry name" value="Nucleotide-diphospho-sugar transferases"/>
    <property type="match status" value="1"/>
</dbReference>
<dbReference type="Gene3D" id="3.90.550.10">
    <property type="entry name" value="Spore Coat Polysaccharide Biosynthesis Protein SpsA, Chain A"/>
    <property type="match status" value="1"/>
</dbReference>
<evidence type="ECO:0000313" key="5">
    <source>
        <dbReference type="EMBL" id="MBB5329945.1"/>
    </source>
</evidence>
<dbReference type="InterPro" id="IPR029044">
    <property type="entry name" value="Nucleotide-diphossugar_trans"/>
</dbReference>
<comment type="similarity">
    <text evidence="1">Belongs to the glycosyltransferase 2 family.</text>
</comment>
<evidence type="ECO:0000256" key="1">
    <source>
        <dbReference type="ARBA" id="ARBA00006739"/>
    </source>
</evidence>
<evidence type="ECO:0000259" key="4">
    <source>
        <dbReference type="Pfam" id="PF00535"/>
    </source>
</evidence>
<dbReference type="RefSeq" id="WP_183978907.1">
    <property type="nucleotide sequence ID" value="NZ_JACHEB010000008.1"/>
</dbReference>
<evidence type="ECO:0000313" key="6">
    <source>
        <dbReference type="Proteomes" id="UP000535182"/>
    </source>
</evidence>
<comment type="caution">
    <text evidence="5">The sequence shown here is derived from an EMBL/GenBank/DDBJ whole genome shotgun (WGS) entry which is preliminary data.</text>
</comment>
<dbReference type="PANTHER" id="PTHR43685">
    <property type="entry name" value="GLYCOSYLTRANSFERASE"/>
    <property type="match status" value="1"/>
</dbReference>
<reference evidence="5 6" key="1">
    <citation type="submission" date="2020-08" db="EMBL/GenBank/DDBJ databases">
        <title>Genomic Encyclopedia of Type Strains, Phase IV (KMG-V): Genome sequencing to study the core and pangenomes of soil and plant-associated prokaryotes.</title>
        <authorList>
            <person name="Whitman W."/>
        </authorList>
    </citation>
    <scope>NUCLEOTIDE SEQUENCE [LARGE SCALE GENOMIC DNA]</scope>
    <source>
        <strain evidence="5 6">X5P2</strain>
    </source>
</reference>
<name>A0A9X0QGI3_9BACT</name>
<dbReference type="Pfam" id="PF00535">
    <property type="entry name" value="Glycos_transf_2"/>
    <property type="match status" value="1"/>
</dbReference>
<organism evidence="5 6">
    <name type="scientific">Tunturiibacter gelidiferens</name>
    <dbReference type="NCBI Taxonomy" id="3069689"/>
    <lineage>
        <taxon>Bacteria</taxon>
        <taxon>Pseudomonadati</taxon>
        <taxon>Acidobacteriota</taxon>
        <taxon>Terriglobia</taxon>
        <taxon>Terriglobales</taxon>
        <taxon>Acidobacteriaceae</taxon>
        <taxon>Tunturiibacter</taxon>
    </lineage>
</organism>
<protein>
    <submittedName>
        <fullName evidence="5">Glycosyltransferase involved in cell wall biosynthesis</fullName>
    </submittedName>
</protein>
<keyword evidence="2" id="KW-0328">Glycosyltransferase</keyword>
<dbReference type="AlphaFoldDB" id="A0A9X0QGI3"/>
<dbReference type="PANTHER" id="PTHR43685:SF5">
    <property type="entry name" value="GLYCOSYLTRANSFERASE EPSE-RELATED"/>
    <property type="match status" value="1"/>
</dbReference>
<feature type="domain" description="Glycosyltransferase 2-like" evidence="4">
    <location>
        <begin position="13"/>
        <end position="163"/>
    </location>
</feature>
<sequence>MDGLPVVSDPIVSVVMSVCNGERFLNEAVDSILGQTFRDFEFIVIDDGSIDRSGAILDCYKEKDLRMRIYHQENRGLVRSLNRGCAFARGKYIARMDADDIAVRDRLLWQVEFMETHPEIVVLGGAVEFIDEVGRVFALARHPTQNQEIQRALLNASVFWHPSVLLRKSTFVWAGGYRSIVDAEDYDLWLRIADRFELANLTSVVLRYRIHPNQVSVARCKSQALGSAASRAAALARRSGATDPLDLVGEITPALLAKLGVSDADQQTTLARGCLSCLRNMCRIRKYTLATNVLEDFLSTDFREADNWVIAEFYLWAARLYWHQRKFARSISSASRALVKRPIILGRPIKLLVARFRPVLVGR</sequence>